<dbReference type="HOGENOM" id="CLU_533328_0_0_1"/>
<dbReference type="InterPro" id="IPR029058">
    <property type="entry name" value="AB_hydrolase_fold"/>
</dbReference>
<evidence type="ECO:0000313" key="3">
    <source>
        <dbReference type="Proteomes" id="UP000001471"/>
    </source>
</evidence>
<protein>
    <submittedName>
        <fullName evidence="2">Uncharacterized protein</fullName>
    </submittedName>
</protein>
<dbReference type="Proteomes" id="UP000001471">
    <property type="component" value="Unassembled WGS sequence"/>
</dbReference>
<evidence type="ECO:0000313" key="2">
    <source>
        <dbReference type="EMBL" id="EDU47784.1"/>
    </source>
</evidence>
<dbReference type="AlphaFoldDB" id="B2W5H7"/>
<evidence type="ECO:0000256" key="1">
    <source>
        <dbReference type="SAM" id="MobiDB-lite"/>
    </source>
</evidence>
<proteinExistence type="predicted"/>
<name>B2W5H7_PYRTR</name>
<organism evidence="2 3">
    <name type="scientific">Pyrenophora tritici-repentis (strain Pt-1C-BFP)</name>
    <name type="common">Wheat tan spot fungus</name>
    <name type="synonym">Drechslera tritici-repentis</name>
    <dbReference type="NCBI Taxonomy" id="426418"/>
    <lineage>
        <taxon>Eukaryota</taxon>
        <taxon>Fungi</taxon>
        <taxon>Dikarya</taxon>
        <taxon>Ascomycota</taxon>
        <taxon>Pezizomycotina</taxon>
        <taxon>Dothideomycetes</taxon>
        <taxon>Pleosporomycetidae</taxon>
        <taxon>Pleosporales</taxon>
        <taxon>Pleosporineae</taxon>
        <taxon>Pleosporaceae</taxon>
        <taxon>Pyrenophora</taxon>
    </lineage>
</organism>
<reference evidence="3" key="1">
    <citation type="journal article" date="2013" name="G3 (Bethesda)">
        <title>Comparative genomics of a plant-pathogenic fungus, Pyrenophora tritici-repentis, reveals transduplication and the impact of repeat elements on pathogenicity and population divergence.</title>
        <authorList>
            <person name="Manning V.A."/>
            <person name="Pandelova I."/>
            <person name="Dhillon B."/>
            <person name="Wilhelm L.J."/>
            <person name="Goodwin S.B."/>
            <person name="Berlin A.M."/>
            <person name="Figueroa M."/>
            <person name="Freitag M."/>
            <person name="Hane J.K."/>
            <person name="Henrissat B."/>
            <person name="Holman W.H."/>
            <person name="Kodira C.D."/>
            <person name="Martin J."/>
            <person name="Oliver R.P."/>
            <person name="Robbertse B."/>
            <person name="Schackwitz W."/>
            <person name="Schwartz D.C."/>
            <person name="Spatafora J.W."/>
            <person name="Turgeon B.G."/>
            <person name="Yandava C."/>
            <person name="Young S."/>
            <person name="Zhou S."/>
            <person name="Zeng Q."/>
            <person name="Grigoriev I.V."/>
            <person name="Ma L.-J."/>
            <person name="Ciuffetti L.M."/>
        </authorList>
    </citation>
    <scope>NUCLEOTIDE SEQUENCE [LARGE SCALE GENOMIC DNA]</scope>
    <source>
        <strain evidence="3">Pt-1C-BFP</strain>
    </source>
</reference>
<dbReference type="SUPFAM" id="SSF53474">
    <property type="entry name" value="alpha/beta-Hydrolases"/>
    <property type="match status" value="1"/>
</dbReference>
<accession>B2W5H7</accession>
<feature type="region of interest" description="Disordered" evidence="1">
    <location>
        <begin position="344"/>
        <end position="375"/>
    </location>
</feature>
<feature type="compositionally biased region" description="Basic and acidic residues" evidence="1">
    <location>
        <begin position="347"/>
        <end position="361"/>
    </location>
</feature>
<dbReference type="InParanoid" id="B2W5H7"/>
<sequence length="511" mass="58415">MPFDEEKIRADAACVRDISNKIDELMNPREFAKAASEVYQESKAAQMLRERFEMFSYEYAVTRPSEDECPLEQQCIAEKVIGRPIHTELNAVLAIPKTLMKAESRKAIKVMWRMHGGGGYVLEKPDMILLEFSYRLWPEASTKDRLNDIASMWRWTFNCLQHTLQLINEHFVVDWGSFCLFGGSFGGEMALRVWSMGENHSQKPPDFSMRSLVANAPTSMGYAREPGLYLGITISPERLQRDREELDRLLQLMPYRIHRSETENGERMFGGPLSSMGVPRELLEKPSAYQMIERMPAVQHRTGKITNFLFKHGDQDKHVDFKDSHETVELLKNKGYTAKLILQPGKGHAEDSEQTDLRQPDDPQSADARMPAKKEGRITLASTSLNGLVDYKEGKLWIPEELSSDSEKLLECQKSILTAPGERDKTRIQRLCLPGWLHKDPKMALAAIRFPQALENGQKFEHIPVSYWFVGNDLMDAVVLVPPELCFATDIGEYHINFMELDAKYGPILDR</sequence>
<gene>
    <name evidence="2" type="ORF">PTRG_04877</name>
</gene>
<dbReference type="EMBL" id="DS231618">
    <property type="protein sequence ID" value="EDU47784.1"/>
    <property type="molecule type" value="Genomic_DNA"/>
</dbReference>
<dbReference type="Gene3D" id="3.40.50.1820">
    <property type="entry name" value="alpha/beta hydrolase"/>
    <property type="match status" value="1"/>
</dbReference>